<evidence type="ECO:0000313" key="3">
    <source>
        <dbReference type="EMBL" id="EJK46568.1"/>
    </source>
</evidence>
<accession>K0R204</accession>
<dbReference type="AlphaFoldDB" id="K0R204"/>
<dbReference type="Pfam" id="PF21743">
    <property type="entry name" value="PTM_DIR17_Tudor"/>
    <property type="match status" value="1"/>
</dbReference>
<name>K0R204_THAOC</name>
<sequence length="91" mass="10438">MVPLRRRKLLHNHKPPSNAKNGKSSKEETWDPKFHIGTRFREAFLGENGGGERLFSGHVAAYDGPASLYHVRYEDGEEEEMDEDKLEEIVV</sequence>
<dbReference type="Gene3D" id="2.30.30.140">
    <property type="match status" value="1"/>
</dbReference>
<proteinExistence type="predicted"/>
<evidence type="ECO:0000259" key="2">
    <source>
        <dbReference type="Pfam" id="PF21743"/>
    </source>
</evidence>
<protein>
    <recommendedName>
        <fullName evidence="2">PTM/DIR17-like Tudor domain-containing protein</fullName>
    </recommendedName>
</protein>
<organism evidence="3 4">
    <name type="scientific">Thalassiosira oceanica</name>
    <name type="common">Marine diatom</name>
    <dbReference type="NCBI Taxonomy" id="159749"/>
    <lineage>
        <taxon>Eukaryota</taxon>
        <taxon>Sar</taxon>
        <taxon>Stramenopiles</taxon>
        <taxon>Ochrophyta</taxon>
        <taxon>Bacillariophyta</taxon>
        <taxon>Coscinodiscophyceae</taxon>
        <taxon>Thalassiosirophycidae</taxon>
        <taxon>Thalassiosirales</taxon>
        <taxon>Thalassiosiraceae</taxon>
        <taxon>Thalassiosira</taxon>
    </lineage>
</organism>
<feature type="non-terminal residue" evidence="3">
    <location>
        <position position="91"/>
    </location>
</feature>
<gene>
    <name evidence="3" type="ORF">THAOC_34756</name>
</gene>
<evidence type="ECO:0000313" key="4">
    <source>
        <dbReference type="Proteomes" id="UP000266841"/>
    </source>
</evidence>
<feature type="region of interest" description="Disordered" evidence="1">
    <location>
        <begin position="1"/>
        <end position="30"/>
    </location>
</feature>
<comment type="caution">
    <text evidence="3">The sequence shown here is derived from an EMBL/GenBank/DDBJ whole genome shotgun (WGS) entry which is preliminary data.</text>
</comment>
<dbReference type="EMBL" id="AGNL01047670">
    <property type="protein sequence ID" value="EJK46568.1"/>
    <property type="molecule type" value="Genomic_DNA"/>
</dbReference>
<keyword evidence="4" id="KW-1185">Reference proteome</keyword>
<evidence type="ECO:0000256" key="1">
    <source>
        <dbReference type="SAM" id="MobiDB-lite"/>
    </source>
</evidence>
<feature type="domain" description="PTM/DIR17-like Tudor" evidence="2">
    <location>
        <begin position="52"/>
        <end position="89"/>
    </location>
</feature>
<reference evidence="3 4" key="1">
    <citation type="journal article" date="2012" name="Genome Biol.">
        <title>Genome and low-iron response of an oceanic diatom adapted to chronic iron limitation.</title>
        <authorList>
            <person name="Lommer M."/>
            <person name="Specht M."/>
            <person name="Roy A.S."/>
            <person name="Kraemer L."/>
            <person name="Andreson R."/>
            <person name="Gutowska M.A."/>
            <person name="Wolf J."/>
            <person name="Bergner S.V."/>
            <person name="Schilhabel M.B."/>
            <person name="Klostermeier U.C."/>
            <person name="Beiko R.G."/>
            <person name="Rosenstiel P."/>
            <person name="Hippler M."/>
            <person name="Laroche J."/>
        </authorList>
    </citation>
    <scope>NUCLEOTIDE SEQUENCE [LARGE SCALE GENOMIC DNA]</scope>
    <source>
        <strain evidence="3 4">CCMP1005</strain>
    </source>
</reference>
<dbReference type="Proteomes" id="UP000266841">
    <property type="component" value="Unassembled WGS sequence"/>
</dbReference>
<feature type="compositionally biased region" description="Basic residues" evidence="1">
    <location>
        <begin position="1"/>
        <end position="14"/>
    </location>
</feature>
<dbReference type="InterPro" id="IPR047365">
    <property type="entry name" value="Tudor_AtPTM-like"/>
</dbReference>